<proteinExistence type="predicted"/>
<reference evidence="2 3" key="1">
    <citation type="submission" date="2019-02" db="EMBL/GenBank/DDBJ databases">
        <title>Deep-cultivation of Planctomycetes and their phenomic and genomic characterization uncovers novel biology.</title>
        <authorList>
            <person name="Wiegand S."/>
            <person name="Jogler M."/>
            <person name="Boedeker C."/>
            <person name="Pinto D."/>
            <person name="Vollmers J."/>
            <person name="Rivas-Marin E."/>
            <person name="Kohn T."/>
            <person name="Peeters S.H."/>
            <person name="Heuer A."/>
            <person name="Rast P."/>
            <person name="Oberbeckmann S."/>
            <person name="Bunk B."/>
            <person name="Jeske O."/>
            <person name="Meyerdierks A."/>
            <person name="Storesund J.E."/>
            <person name="Kallscheuer N."/>
            <person name="Luecker S."/>
            <person name="Lage O.M."/>
            <person name="Pohl T."/>
            <person name="Merkel B.J."/>
            <person name="Hornburger P."/>
            <person name="Mueller R.-W."/>
            <person name="Bruemmer F."/>
            <person name="Labrenz M."/>
            <person name="Spormann A.M."/>
            <person name="Op den Camp H."/>
            <person name="Overmann J."/>
            <person name="Amann R."/>
            <person name="Jetten M.S.M."/>
            <person name="Mascher T."/>
            <person name="Medema M.H."/>
            <person name="Devos D.P."/>
            <person name="Kaster A.-K."/>
            <person name="Ovreas L."/>
            <person name="Rohde M."/>
            <person name="Galperin M.Y."/>
            <person name="Jogler C."/>
        </authorList>
    </citation>
    <scope>NUCLEOTIDE SEQUENCE [LARGE SCALE GENOMIC DNA]</scope>
    <source>
        <strain evidence="2 3">FF011L</strain>
    </source>
</reference>
<feature type="compositionally biased region" description="Pro residues" evidence="1">
    <location>
        <begin position="132"/>
        <end position="142"/>
    </location>
</feature>
<dbReference type="OrthoDB" id="292372at2"/>
<feature type="compositionally biased region" description="Low complexity" evidence="1">
    <location>
        <begin position="100"/>
        <end position="119"/>
    </location>
</feature>
<dbReference type="Proteomes" id="UP000320672">
    <property type="component" value="Chromosome"/>
</dbReference>
<keyword evidence="3" id="KW-1185">Reference proteome</keyword>
<dbReference type="KEGG" id="rml:FF011L_48210"/>
<feature type="compositionally biased region" description="Gly residues" evidence="1">
    <location>
        <begin position="120"/>
        <end position="129"/>
    </location>
</feature>
<sequence length="201" mass="20391">MNPITSTQGGSSPYVNQAASGSQRAGGGDPAERLEKSLTSFLTEQKVSTEDQTKIQTELKDAVAALANSTSLTPQKVKDALSEVLTEHGIDGDSFVSQLGTPASQGSQTQSGQSSASGEGPRGGGGPRRAGGPPPGGGPPPTSDDTETSETTETSAASEIDALLEWLEEQSGTSSTSSSSRVDTFPDSFIKRGGGNLDATT</sequence>
<feature type="region of interest" description="Disordered" evidence="1">
    <location>
        <begin position="1"/>
        <end position="37"/>
    </location>
</feature>
<feature type="compositionally biased region" description="Polar residues" evidence="1">
    <location>
        <begin position="1"/>
        <end position="15"/>
    </location>
</feature>
<evidence type="ECO:0000313" key="2">
    <source>
        <dbReference type="EMBL" id="QDS96017.1"/>
    </source>
</evidence>
<evidence type="ECO:0000256" key="1">
    <source>
        <dbReference type="SAM" id="MobiDB-lite"/>
    </source>
</evidence>
<accession>A0A517MML0</accession>
<organism evidence="2 3">
    <name type="scientific">Roseimaritima multifibrata</name>
    <dbReference type="NCBI Taxonomy" id="1930274"/>
    <lineage>
        <taxon>Bacteria</taxon>
        <taxon>Pseudomonadati</taxon>
        <taxon>Planctomycetota</taxon>
        <taxon>Planctomycetia</taxon>
        <taxon>Pirellulales</taxon>
        <taxon>Pirellulaceae</taxon>
        <taxon>Roseimaritima</taxon>
    </lineage>
</organism>
<protein>
    <submittedName>
        <fullName evidence="2">Uncharacterized protein</fullName>
    </submittedName>
</protein>
<name>A0A517MML0_9BACT</name>
<dbReference type="RefSeq" id="WP_145354224.1">
    <property type="nucleotide sequence ID" value="NZ_CP036262.1"/>
</dbReference>
<feature type="compositionally biased region" description="Gly residues" evidence="1">
    <location>
        <begin position="192"/>
        <end position="201"/>
    </location>
</feature>
<dbReference type="AlphaFoldDB" id="A0A517MML0"/>
<dbReference type="EMBL" id="CP036262">
    <property type="protein sequence ID" value="QDS96017.1"/>
    <property type="molecule type" value="Genomic_DNA"/>
</dbReference>
<feature type="region of interest" description="Disordered" evidence="1">
    <location>
        <begin position="92"/>
        <end position="201"/>
    </location>
</feature>
<gene>
    <name evidence="2" type="ORF">FF011L_48210</name>
</gene>
<feature type="compositionally biased region" description="Low complexity" evidence="1">
    <location>
        <begin position="171"/>
        <end position="180"/>
    </location>
</feature>
<evidence type="ECO:0000313" key="3">
    <source>
        <dbReference type="Proteomes" id="UP000320672"/>
    </source>
</evidence>